<protein>
    <submittedName>
        <fullName evidence="2">Peptidase M23-like protein</fullName>
    </submittedName>
    <submittedName>
        <fullName evidence="3">Peptidase family M23</fullName>
    </submittedName>
</protein>
<evidence type="ECO:0000313" key="3">
    <source>
        <dbReference type="EMBL" id="SSA49958.1"/>
    </source>
</evidence>
<evidence type="ECO:0000313" key="5">
    <source>
        <dbReference type="Proteomes" id="UP000251571"/>
    </source>
</evidence>
<dbReference type="PANTHER" id="PTHR21666">
    <property type="entry name" value="PEPTIDASE-RELATED"/>
    <property type="match status" value="1"/>
</dbReference>
<gene>
    <name evidence="2" type="ORF">BCF38_111126</name>
    <name evidence="3" type="ORF">SAMN05421539_111126</name>
</gene>
<dbReference type="EMBL" id="QGDJ01000011">
    <property type="protein sequence ID" value="PWJ15109.1"/>
    <property type="molecule type" value="Genomic_DNA"/>
</dbReference>
<organism evidence="3 5">
    <name type="scientific">Jannaschia seohaensis</name>
    <dbReference type="NCBI Taxonomy" id="475081"/>
    <lineage>
        <taxon>Bacteria</taxon>
        <taxon>Pseudomonadati</taxon>
        <taxon>Pseudomonadota</taxon>
        <taxon>Alphaproteobacteria</taxon>
        <taxon>Rhodobacterales</taxon>
        <taxon>Roseobacteraceae</taxon>
        <taxon>Jannaschia</taxon>
    </lineage>
</organism>
<accession>A0A2Y9B3A9</accession>
<evidence type="ECO:0000313" key="2">
    <source>
        <dbReference type="EMBL" id="PWJ15109.1"/>
    </source>
</evidence>
<dbReference type="AlphaFoldDB" id="A0A2Y9B3A9"/>
<dbReference type="Proteomes" id="UP000251571">
    <property type="component" value="Unassembled WGS sequence"/>
</dbReference>
<evidence type="ECO:0000259" key="1">
    <source>
        <dbReference type="Pfam" id="PF01551"/>
    </source>
</evidence>
<name>A0A2Y9B3A9_9RHOB</name>
<dbReference type="InterPro" id="IPR011055">
    <property type="entry name" value="Dup_hybrid_motif"/>
</dbReference>
<sequence length="302" mass="32178">MAALMLAHAASAQDITLRFPLDCRLGETCFIQQYVDTDPGPGAADHSGGPLSYDGHRGTDIRVADLEAMAAGVLVLAPADGIVRATRDGVPDRIMADPSEVAGQDCGNGIVLAHPGGWETQLCHLAQGSVRVTQDDRVRAGDPVGRVGLSGRTQFPHVHLSVRRDGAVIDPFPAGLWQDPPDYQPGGFLSIGLADAVPSFEAVKAGTADAARLPVTAPALVVWAYLFGGRAGDTIRLRIQGVEEEEIFAHETRLERTQAELFRAAGRRLTAAQLRGGLYRGEAVLLRDGVEIDRIETTIPIR</sequence>
<dbReference type="Proteomes" id="UP000245839">
    <property type="component" value="Unassembled WGS sequence"/>
</dbReference>
<evidence type="ECO:0000313" key="4">
    <source>
        <dbReference type="Proteomes" id="UP000245839"/>
    </source>
</evidence>
<dbReference type="Pfam" id="PF01551">
    <property type="entry name" value="Peptidase_M23"/>
    <property type="match status" value="1"/>
</dbReference>
<dbReference type="InterPro" id="IPR050570">
    <property type="entry name" value="Cell_wall_metabolism_enzyme"/>
</dbReference>
<dbReference type="GO" id="GO:0004222">
    <property type="term" value="F:metalloendopeptidase activity"/>
    <property type="evidence" value="ECO:0007669"/>
    <property type="project" value="TreeGrafter"/>
</dbReference>
<dbReference type="CDD" id="cd12797">
    <property type="entry name" value="M23_peptidase"/>
    <property type="match status" value="1"/>
</dbReference>
<dbReference type="Gene3D" id="2.70.70.10">
    <property type="entry name" value="Glucose Permease (Domain IIA)"/>
    <property type="match status" value="1"/>
</dbReference>
<feature type="domain" description="M23ase beta-sheet core" evidence="1">
    <location>
        <begin position="56"/>
        <end position="171"/>
    </location>
</feature>
<dbReference type="OrthoDB" id="5489603at2"/>
<dbReference type="SUPFAM" id="SSF51261">
    <property type="entry name" value="Duplicated hybrid motif"/>
    <property type="match status" value="1"/>
</dbReference>
<dbReference type="EMBL" id="UETC01000011">
    <property type="protein sequence ID" value="SSA49958.1"/>
    <property type="molecule type" value="Genomic_DNA"/>
</dbReference>
<proteinExistence type="predicted"/>
<dbReference type="PANTHER" id="PTHR21666:SF270">
    <property type="entry name" value="MUREIN HYDROLASE ACTIVATOR ENVC"/>
    <property type="match status" value="1"/>
</dbReference>
<dbReference type="InterPro" id="IPR016047">
    <property type="entry name" value="M23ase_b-sheet_dom"/>
</dbReference>
<reference evidence="2 4" key="2">
    <citation type="submission" date="2018-03" db="EMBL/GenBank/DDBJ databases">
        <title>Genomic Encyclopedia of Archaeal and Bacterial Type Strains, Phase II (KMG-II): from individual species to whole genera.</title>
        <authorList>
            <person name="Goeker M."/>
        </authorList>
    </citation>
    <scope>NUCLEOTIDE SEQUENCE [LARGE SCALE GENOMIC DNA]</scope>
    <source>
        <strain evidence="2 4">DSM 25227</strain>
    </source>
</reference>
<reference evidence="3 5" key="1">
    <citation type="submission" date="2016-10" db="EMBL/GenBank/DDBJ databases">
        <authorList>
            <person name="Cai Z."/>
        </authorList>
    </citation>
    <scope>NUCLEOTIDE SEQUENCE [LARGE SCALE GENOMIC DNA]</scope>
    <source>
        <strain evidence="3 5">DSM 25227</strain>
    </source>
</reference>
<keyword evidence="4" id="KW-1185">Reference proteome</keyword>